<feature type="domain" description="FH2" evidence="6">
    <location>
        <begin position="377"/>
        <end position="669"/>
    </location>
</feature>
<dbReference type="SUPFAM" id="SSF101447">
    <property type="entry name" value="Formin homology 2 domain (FH2 domain)"/>
    <property type="match status" value="1"/>
</dbReference>
<sequence length="721" mass="81299">MPKDQLHHQLEAELGVDWRSKFQGFDDVPIAAASIGQYPGVAESIGSDLSNLKRLVTYTNILPRGLYIDEIIRVGKEELTAECDYLNEAVNQERFRELIEKSGMGEKYVVPRVYTELSTARILTTQLISGVAVDKAVHLSQDVRNSIARRILELTIHELFNWRFMQTDPNWSNFMYNASTDTIGLVDFGAAREYPKSFVDDYFNIVWAAANEDEKTLVDYSIKMHFLTGDESPAMMRAHVAAGMVVGEPFRSHEPFDFQKSKLTTRLGQHTEVFMQGRLTPPPQEVYSLHRKLAGAFLMCIKLRAVARQVSTPAANRQPPTKEDPFQRFKKMLKFGVPQEVVEDRMRRDGINPAGLNGPVPEGQIYIQQAPQLVPSTPRPSFTRKKWHWAPVPSDKRASPLVGGSAWTQRSERGAAQRISDTTKNHILSHITSRNGATLKKSTKNSVPTIDNATPTTQKHSRVIKMGCLRMMKGQKSLNFELAVKRIKKPFATLAEDLDDLTAVYLKDTDIRTILAMWPSMAEQLVLNELLGNGAPLGLVSKVRVVTHSFFLIVILFVSDSTQSEQFFVAIRTVPMVKEKLECLLLKLEFGSRVHELRALNQLYSSGKYLKLMWALRDFGNFVNQQDAEAKYDQSFSLESLLALTQTKSSIDPTKSLFDLFVDFIAVRILALDGFGDVCLRFNSNQGVCCSKITETRVRRRTISWSSTKKSARFLCAGTCL</sequence>
<dbReference type="PANTHER" id="PTHR43851">
    <property type="match status" value="1"/>
</dbReference>
<comment type="caution">
    <text evidence="8">The sequence shown here is derived from an EMBL/GenBank/DDBJ whole genome shotgun (WGS) entry which is preliminary data.</text>
</comment>
<comment type="similarity">
    <text evidence="1">Belongs to the protein kinase superfamily. ADCK protein kinase family.</text>
</comment>
<dbReference type="InterPro" id="IPR051409">
    <property type="entry name" value="Atypical_kinase_ADCK"/>
</dbReference>
<dbReference type="InterPro" id="IPR042201">
    <property type="entry name" value="FH2_Formin_sf"/>
</dbReference>
<dbReference type="AlphaFoldDB" id="A0A9W7CYB9"/>
<dbReference type="InterPro" id="IPR034646">
    <property type="entry name" value="ADCK3_dom"/>
</dbReference>
<keyword evidence="9" id="KW-1185">Reference proteome</keyword>
<dbReference type="GO" id="GO:0071203">
    <property type="term" value="C:WASH complex"/>
    <property type="evidence" value="ECO:0007669"/>
    <property type="project" value="InterPro"/>
</dbReference>
<dbReference type="OrthoDB" id="201153at2759"/>
<evidence type="ECO:0000256" key="1">
    <source>
        <dbReference type="ARBA" id="ARBA00009670"/>
    </source>
</evidence>
<dbReference type="GO" id="GO:0016740">
    <property type="term" value="F:transferase activity"/>
    <property type="evidence" value="ECO:0007669"/>
    <property type="project" value="UniProtKB-KW"/>
</dbReference>
<dbReference type="Gene3D" id="1.20.58.2220">
    <property type="entry name" value="Formin, FH2 domain"/>
    <property type="match status" value="1"/>
</dbReference>
<proteinExistence type="inferred from homology"/>
<dbReference type="Proteomes" id="UP001165121">
    <property type="component" value="Unassembled WGS sequence"/>
</dbReference>
<dbReference type="EMBL" id="BSXT01002400">
    <property type="protein sequence ID" value="GMF48736.1"/>
    <property type="molecule type" value="Genomic_DNA"/>
</dbReference>
<evidence type="ECO:0000313" key="8">
    <source>
        <dbReference type="EMBL" id="GMF48736.1"/>
    </source>
</evidence>
<gene>
    <name evidence="8" type="ORF">Pfra01_001896600</name>
</gene>
<evidence type="ECO:0000259" key="6">
    <source>
        <dbReference type="Pfam" id="PF02181"/>
    </source>
</evidence>
<name>A0A9W7CYB9_9STRA</name>
<reference evidence="8" key="1">
    <citation type="submission" date="2023-04" db="EMBL/GenBank/DDBJ databases">
        <title>Phytophthora fragariaefolia NBRC 109709.</title>
        <authorList>
            <person name="Ichikawa N."/>
            <person name="Sato H."/>
            <person name="Tonouchi N."/>
        </authorList>
    </citation>
    <scope>NUCLEOTIDE SEQUENCE</scope>
    <source>
        <strain evidence="8">NBRC 109709</strain>
    </source>
</reference>
<evidence type="ECO:0000256" key="3">
    <source>
        <dbReference type="ARBA" id="ARBA00022741"/>
    </source>
</evidence>
<evidence type="ECO:0000256" key="4">
    <source>
        <dbReference type="ARBA" id="ARBA00022840"/>
    </source>
</evidence>
<dbReference type="Pfam" id="PF02181">
    <property type="entry name" value="FH2"/>
    <property type="match status" value="1"/>
</dbReference>
<dbReference type="Pfam" id="PF10152">
    <property type="entry name" value="CCDC53"/>
    <property type="match status" value="1"/>
</dbReference>
<dbReference type="CDD" id="cd13970">
    <property type="entry name" value="ABC1_ADCK3"/>
    <property type="match status" value="1"/>
</dbReference>
<keyword evidence="4" id="KW-0067">ATP-binding</keyword>
<protein>
    <submittedName>
        <fullName evidence="8">Unnamed protein product</fullName>
    </submittedName>
</protein>
<dbReference type="GO" id="GO:0005524">
    <property type="term" value="F:ATP binding"/>
    <property type="evidence" value="ECO:0007669"/>
    <property type="project" value="UniProtKB-KW"/>
</dbReference>
<dbReference type="Pfam" id="PF03109">
    <property type="entry name" value="ABC1"/>
    <property type="match status" value="1"/>
</dbReference>
<dbReference type="GO" id="GO:0006744">
    <property type="term" value="P:ubiquinone biosynthetic process"/>
    <property type="evidence" value="ECO:0007669"/>
    <property type="project" value="TreeGrafter"/>
</dbReference>
<evidence type="ECO:0000259" key="7">
    <source>
        <dbReference type="Pfam" id="PF03109"/>
    </source>
</evidence>
<evidence type="ECO:0000256" key="5">
    <source>
        <dbReference type="SAM" id="MobiDB-lite"/>
    </source>
</evidence>
<evidence type="ECO:0000313" key="9">
    <source>
        <dbReference type="Proteomes" id="UP001165121"/>
    </source>
</evidence>
<feature type="domain" description="ABC1 atypical kinase-like" evidence="7">
    <location>
        <begin position="1"/>
        <end position="220"/>
    </location>
</feature>
<feature type="region of interest" description="Disordered" evidence="5">
    <location>
        <begin position="393"/>
        <end position="418"/>
    </location>
</feature>
<dbReference type="InterPro" id="IPR015425">
    <property type="entry name" value="FH2_Formin"/>
</dbReference>
<keyword evidence="2" id="KW-0808">Transferase</keyword>
<dbReference type="PANTHER" id="PTHR43851:SF3">
    <property type="entry name" value="COENZYME Q8"/>
    <property type="match status" value="1"/>
</dbReference>
<keyword evidence="3" id="KW-0547">Nucleotide-binding</keyword>
<evidence type="ECO:0000256" key="2">
    <source>
        <dbReference type="ARBA" id="ARBA00022679"/>
    </source>
</evidence>
<accession>A0A9W7CYB9</accession>
<dbReference type="InterPro" id="IPR004147">
    <property type="entry name" value="ABC1_dom"/>
</dbReference>
<dbReference type="InterPro" id="IPR019309">
    <property type="entry name" value="WASHC3"/>
</dbReference>
<organism evidence="8 9">
    <name type="scientific">Phytophthora fragariaefolia</name>
    <dbReference type="NCBI Taxonomy" id="1490495"/>
    <lineage>
        <taxon>Eukaryota</taxon>
        <taxon>Sar</taxon>
        <taxon>Stramenopiles</taxon>
        <taxon>Oomycota</taxon>
        <taxon>Peronosporomycetes</taxon>
        <taxon>Peronosporales</taxon>
        <taxon>Peronosporaceae</taxon>
        <taxon>Phytophthora</taxon>
    </lineage>
</organism>